<dbReference type="PANTHER" id="PTHR13454">
    <property type="entry name" value="PROTEIN MCM10 HOMOLOG"/>
    <property type="match status" value="1"/>
</dbReference>
<name>A0ABR3W303_9PEZI</name>
<feature type="compositionally biased region" description="Low complexity" evidence="9">
    <location>
        <begin position="30"/>
        <end position="57"/>
    </location>
</feature>
<evidence type="ECO:0000313" key="13">
    <source>
        <dbReference type="Proteomes" id="UP001586593"/>
    </source>
</evidence>
<evidence type="ECO:0000259" key="11">
    <source>
        <dbReference type="Pfam" id="PF22379"/>
    </source>
</evidence>
<evidence type="ECO:0000313" key="12">
    <source>
        <dbReference type="EMBL" id="KAL1851987.1"/>
    </source>
</evidence>
<evidence type="ECO:0000256" key="8">
    <source>
        <dbReference type="SAM" id="Coils"/>
    </source>
</evidence>
<feature type="domain" description="Zinc finger Mcm10/DnaG-type" evidence="10">
    <location>
        <begin position="540"/>
        <end position="585"/>
    </location>
</feature>
<keyword evidence="4" id="KW-0479">Metal-binding</keyword>
<comment type="subcellular location">
    <subcellularLocation>
        <location evidence="1">Nucleus</location>
    </subcellularLocation>
</comment>
<keyword evidence="5" id="KW-0863">Zinc-finger</keyword>
<evidence type="ECO:0000259" key="10">
    <source>
        <dbReference type="Pfam" id="PF09329"/>
    </source>
</evidence>
<feature type="compositionally biased region" description="Low complexity" evidence="9">
    <location>
        <begin position="715"/>
        <end position="729"/>
    </location>
</feature>
<keyword evidence="6" id="KW-0862">Zinc</keyword>
<sequence>MASQWPPRSPHEALVSTPGGRERLRRLAERTSPSPSPTRLASRPASARAAVTARRTANGSLHSGIEDLDIVGSGGGVGGGDDDDDDEDEETLQLKLQAIQARLKLKKLQAAKAQKTAAAAAATPSSERSSAKPEPAPLGLPLQSRLAAARDRMANAESHNAIQVPASPVKKAVAAPAVETSPKRILLGIDKGLRAADVSLKRAPSFLRPQRQDGGLQQAQPQQQQHPQHPQQPRGGYLHKSRPTTNAIVGAQPRPASFNERLASARVEEASRQEKQERISQIRSNAFSVGRQEMEQYKSQAVELPDLPARPEEFSREEVLASLGRRARETNEANLPGGPFTLWEGARDDGGATPPLAGVSSKAAAPQRKKKVPPAEVPEAEATAFEPYSGFHLSKRILPHTVLTRAITGKKTFMIKDLLRCVTAPNWCLPDVEQDVVVFAIVASKSDPRQHKPGPAAGGGEGKTRQQDRGKYMVMTLVDLNYELDLFLFHSGFDRFWKLTTGTLIAILNPIIMAPPRGREATCRFSLVVNSDADTILEIGTARDLGYCQSVKRDGKLCSSWVNAKKTQYCEFHTNEAVRKTRSGRLELNGTSFGGSGGEGSKYGAAARTWRPPPPRPSEEEKQRGHYDRATQSRWFISGAAGRAGGLLDDEREGGLADRAEREEALKRRLAQQERERNIAKQLGKIGAGAGKEYMSHAASAAAAAATAATAAAGASSQSSSQPASLPGAPERRVDVRELIAPKGERRRIDLSSVKRKRPESSSSSVTPATAGGDGGGKGAGGAGLGWGVSLKDKLSRMKDGEKLDGSRGTALLSAEEAAAKLGLTPRGGAAAVAAIPPADASRARADGSPVRKKTRFVTEKGIREAGRESLGEPLSAASAAQRRQVVLDDDDDDDDDDDLIIVK</sequence>
<feature type="region of interest" description="Disordered" evidence="9">
    <location>
        <begin position="715"/>
        <end position="784"/>
    </location>
</feature>
<feature type="region of interest" description="Disordered" evidence="9">
    <location>
        <begin position="838"/>
        <end position="904"/>
    </location>
</feature>
<feature type="region of interest" description="Disordered" evidence="9">
    <location>
        <begin position="119"/>
        <end position="139"/>
    </location>
</feature>
<evidence type="ECO:0000256" key="9">
    <source>
        <dbReference type="SAM" id="MobiDB-lite"/>
    </source>
</evidence>
<evidence type="ECO:0000256" key="7">
    <source>
        <dbReference type="ARBA" id="ARBA00023242"/>
    </source>
</evidence>
<feature type="region of interest" description="Disordered" evidence="9">
    <location>
        <begin position="211"/>
        <end position="242"/>
    </location>
</feature>
<evidence type="ECO:0008006" key="14">
    <source>
        <dbReference type="Google" id="ProtNLM"/>
    </source>
</evidence>
<keyword evidence="13" id="KW-1185">Reference proteome</keyword>
<feature type="compositionally biased region" description="Basic and acidic residues" evidence="9">
    <location>
        <begin position="730"/>
        <end position="750"/>
    </location>
</feature>
<feature type="coiled-coil region" evidence="8">
    <location>
        <begin position="656"/>
        <end position="683"/>
    </location>
</feature>
<feature type="compositionally biased region" description="Acidic residues" evidence="9">
    <location>
        <begin position="80"/>
        <end position="91"/>
    </location>
</feature>
<dbReference type="PANTHER" id="PTHR13454:SF11">
    <property type="entry name" value="PROTEIN MCM10 HOMOLOG"/>
    <property type="match status" value="1"/>
</dbReference>
<keyword evidence="7" id="KW-0539">Nucleus</keyword>
<dbReference type="Proteomes" id="UP001586593">
    <property type="component" value="Unassembled WGS sequence"/>
</dbReference>
<dbReference type="EMBL" id="JAZHXJ010000766">
    <property type="protein sequence ID" value="KAL1851987.1"/>
    <property type="molecule type" value="Genomic_DNA"/>
</dbReference>
<keyword evidence="8" id="KW-0175">Coiled coil</keyword>
<dbReference type="Gene3D" id="2.40.50.140">
    <property type="entry name" value="Nucleic acid-binding proteins"/>
    <property type="match status" value="1"/>
</dbReference>
<dbReference type="InterPro" id="IPR015408">
    <property type="entry name" value="Znf_Mcm10/DnaG"/>
</dbReference>
<gene>
    <name evidence="12" type="ORF">VTK73DRAFT_9326</name>
</gene>
<feature type="region of interest" description="Disordered" evidence="9">
    <location>
        <begin position="1"/>
        <end position="92"/>
    </location>
</feature>
<proteinExistence type="inferred from homology"/>
<protein>
    <recommendedName>
        <fullName evidence="14">Zinc finger Mcm10/DnaG-type domain-containing protein</fullName>
    </recommendedName>
</protein>
<accession>A0ABR3W303</accession>
<feature type="compositionally biased region" description="Basic and acidic residues" evidence="9">
    <location>
        <begin position="857"/>
        <end position="871"/>
    </location>
</feature>
<dbReference type="InterPro" id="IPR012340">
    <property type="entry name" value="NA-bd_OB-fold"/>
</dbReference>
<keyword evidence="3" id="KW-0235">DNA replication</keyword>
<feature type="region of interest" description="Disordered" evidence="9">
    <location>
        <begin position="447"/>
        <end position="467"/>
    </location>
</feature>
<feature type="compositionally biased region" description="Gly residues" evidence="9">
    <location>
        <begin position="592"/>
        <end position="601"/>
    </location>
</feature>
<feature type="domain" description="MCM10 OB-fold" evidence="11">
    <location>
        <begin position="388"/>
        <end position="529"/>
    </location>
</feature>
<dbReference type="Pfam" id="PF22379">
    <property type="entry name" value="OB_MCM10"/>
    <property type="match status" value="1"/>
</dbReference>
<evidence type="ECO:0000256" key="1">
    <source>
        <dbReference type="ARBA" id="ARBA00004123"/>
    </source>
</evidence>
<organism evidence="12 13">
    <name type="scientific">Phialemonium thermophilum</name>
    <dbReference type="NCBI Taxonomy" id="223376"/>
    <lineage>
        <taxon>Eukaryota</taxon>
        <taxon>Fungi</taxon>
        <taxon>Dikarya</taxon>
        <taxon>Ascomycota</taxon>
        <taxon>Pezizomycotina</taxon>
        <taxon>Sordariomycetes</taxon>
        <taxon>Sordariomycetidae</taxon>
        <taxon>Cephalothecales</taxon>
        <taxon>Cephalothecaceae</taxon>
        <taxon>Phialemonium</taxon>
    </lineage>
</organism>
<dbReference type="InterPro" id="IPR055065">
    <property type="entry name" value="OB_MCM10"/>
</dbReference>
<reference evidence="12 13" key="1">
    <citation type="journal article" date="2024" name="Commun. Biol.">
        <title>Comparative genomic analysis of thermophilic fungi reveals convergent evolutionary adaptations and gene losses.</title>
        <authorList>
            <person name="Steindorff A.S."/>
            <person name="Aguilar-Pontes M.V."/>
            <person name="Robinson A.J."/>
            <person name="Andreopoulos B."/>
            <person name="LaButti K."/>
            <person name="Kuo A."/>
            <person name="Mondo S."/>
            <person name="Riley R."/>
            <person name="Otillar R."/>
            <person name="Haridas S."/>
            <person name="Lipzen A."/>
            <person name="Grimwood J."/>
            <person name="Schmutz J."/>
            <person name="Clum A."/>
            <person name="Reid I.D."/>
            <person name="Moisan M.C."/>
            <person name="Butler G."/>
            <person name="Nguyen T.T.M."/>
            <person name="Dewar K."/>
            <person name="Conant G."/>
            <person name="Drula E."/>
            <person name="Henrissat B."/>
            <person name="Hansel C."/>
            <person name="Singer S."/>
            <person name="Hutchinson M.I."/>
            <person name="de Vries R.P."/>
            <person name="Natvig D.O."/>
            <person name="Powell A.J."/>
            <person name="Tsang A."/>
            <person name="Grigoriev I.V."/>
        </authorList>
    </citation>
    <scope>NUCLEOTIDE SEQUENCE [LARGE SCALE GENOMIC DNA]</scope>
    <source>
        <strain evidence="12 13">ATCC 24622</strain>
    </source>
</reference>
<evidence type="ECO:0000256" key="3">
    <source>
        <dbReference type="ARBA" id="ARBA00022705"/>
    </source>
</evidence>
<evidence type="ECO:0000256" key="4">
    <source>
        <dbReference type="ARBA" id="ARBA00022723"/>
    </source>
</evidence>
<feature type="compositionally biased region" description="Basic and acidic residues" evidence="9">
    <location>
        <begin position="617"/>
        <end position="629"/>
    </location>
</feature>
<feature type="compositionally biased region" description="Low complexity" evidence="9">
    <location>
        <begin position="212"/>
        <end position="236"/>
    </location>
</feature>
<feature type="compositionally biased region" description="Acidic residues" evidence="9">
    <location>
        <begin position="888"/>
        <end position="904"/>
    </location>
</feature>
<comment type="caution">
    <text evidence="12">The sequence shown here is derived from an EMBL/GenBank/DDBJ whole genome shotgun (WGS) entry which is preliminary data.</text>
</comment>
<feature type="compositionally biased region" description="Gly residues" evidence="9">
    <location>
        <begin position="772"/>
        <end position="784"/>
    </location>
</feature>
<evidence type="ECO:0000256" key="6">
    <source>
        <dbReference type="ARBA" id="ARBA00022833"/>
    </source>
</evidence>
<evidence type="ECO:0000256" key="2">
    <source>
        <dbReference type="ARBA" id="ARBA00009679"/>
    </source>
</evidence>
<dbReference type="Pfam" id="PF09329">
    <property type="entry name" value="zf-primase"/>
    <property type="match status" value="1"/>
</dbReference>
<feature type="region of interest" description="Disordered" evidence="9">
    <location>
        <begin position="331"/>
        <end position="378"/>
    </location>
</feature>
<comment type="similarity">
    <text evidence="2">Belongs to the MCM10 family.</text>
</comment>
<dbReference type="InterPro" id="IPR040184">
    <property type="entry name" value="Mcm10"/>
</dbReference>
<evidence type="ECO:0000256" key="5">
    <source>
        <dbReference type="ARBA" id="ARBA00022771"/>
    </source>
</evidence>
<feature type="region of interest" description="Disordered" evidence="9">
    <location>
        <begin position="588"/>
        <end position="629"/>
    </location>
</feature>
<feature type="compositionally biased region" description="Basic and acidic residues" evidence="9">
    <location>
        <begin position="20"/>
        <end position="29"/>
    </location>
</feature>